<dbReference type="Gene3D" id="1.10.10.10">
    <property type="entry name" value="Winged helix-like DNA-binding domain superfamily/Winged helix DNA-binding domain"/>
    <property type="match status" value="1"/>
</dbReference>
<feature type="region of interest" description="Disordered" evidence="6">
    <location>
        <begin position="754"/>
        <end position="855"/>
    </location>
</feature>
<dbReference type="InterPro" id="IPR039425">
    <property type="entry name" value="RNA_pol_sigma-70-like"/>
</dbReference>
<feature type="compositionally biased region" description="Low complexity" evidence="6">
    <location>
        <begin position="406"/>
        <end position="417"/>
    </location>
</feature>
<sequence length="855" mass="88295">MATVSTDVQGPSDGELLEEVRSGSSRAYAQLYERHVASAYNMARQVAKSPAEADDLVSEAFAKVLDTLRDGRGPTSAFRAYLLTSLRHAAYDRTRRDRKVQLADDVAEVSGADVSVPFHDTATAGLERTLAAQAFARLPERWQTVLWHIEVEGQSPAEVAPLLGLTSNGVSALAYRAREGLRQAYLQVHLGQLDASDADVQHCRAAADRLGAWTRGGLSKRETAQVETHLDSCDRCRALAAELADVNGALRVVIAPLVLGGSVAGYLATTASGGTAAGAAVSAGGAGAAGGAAAGDAASSGPRQAVTAGAATAVLAAAVAIAMTSGGGQSIPAAQSPPEPRPPVVPAPPPPVPQPPAPQPPAAPPPAPQPPAAPPPAPQPPAPQPPPAQAPPPAPAPAPAPPAPGAPSLSASGPSQPLRLIAGGDPLAVPITLANNGTADSQPITSTMRTPEGVSARMPNAASSGPATTAPQSVSAQVTPVRAQAPGAPNVTCSNQGDLLTCTTDRGLRPGESMAFDYLVQAGREATDGTIDVSISAGTQIDLSLPAVHVIVEDPPPPPPPNPIDGVDLTATAQHAPWLPLPHRVTMTVANTGTSTRRAQARAELPDGAELHLPSLGQDCAADRGETAVTCSKELRPNSSATWELWVAHDGSRPWWPMSVQNGEHYGRDLVVPITATLGKATDHQVVQLDPWWPDLPPGPECPPWWTPPHWWKPGPNGEGDRKHVQHGDEHWDVWRDWDSWHCVRSDLDENPARPYRLPAHPPAPPEQTGSSSSPDPTPSPIPSEPVPSTTQPRPSTTQPRPTTSSPPAPTTSSEPSGSSPSPEPSTTSPPSSTSAPSTTSDTQSPTSSSTRPGS</sequence>
<feature type="compositionally biased region" description="Polar residues" evidence="6">
    <location>
        <begin position="435"/>
        <end position="449"/>
    </location>
</feature>
<evidence type="ECO:0000256" key="3">
    <source>
        <dbReference type="ARBA" id="ARBA00023082"/>
    </source>
</evidence>
<keyword evidence="3" id="KW-0731">Sigma factor</keyword>
<evidence type="ECO:0000313" key="10">
    <source>
        <dbReference type="Proteomes" id="UP001501218"/>
    </source>
</evidence>
<dbReference type="Pfam" id="PF04542">
    <property type="entry name" value="Sigma70_r2"/>
    <property type="match status" value="1"/>
</dbReference>
<evidence type="ECO:0000256" key="1">
    <source>
        <dbReference type="ARBA" id="ARBA00010641"/>
    </source>
</evidence>
<evidence type="ECO:0000256" key="2">
    <source>
        <dbReference type="ARBA" id="ARBA00023015"/>
    </source>
</evidence>
<keyword evidence="5" id="KW-0804">Transcription</keyword>
<proteinExistence type="inferred from homology"/>
<evidence type="ECO:0000259" key="8">
    <source>
        <dbReference type="Pfam" id="PF13490"/>
    </source>
</evidence>
<dbReference type="Gene3D" id="1.10.10.1320">
    <property type="entry name" value="Anti-sigma factor, zinc-finger domain"/>
    <property type="match status" value="1"/>
</dbReference>
<dbReference type="SUPFAM" id="SSF88946">
    <property type="entry name" value="Sigma2 domain of RNA polymerase sigma factors"/>
    <property type="match status" value="1"/>
</dbReference>
<dbReference type="PANTHER" id="PTHR43133">
    <property type="entry name" value="RNA POLYMERASE ECF-TYPE SIGMA FACTO"/>
    <property type="match status" value="1"/>
</dbReference>
<evidence type="ECO:0000256" key="4">
    <source>
        <dbReference type="ARBA" id="ARBA00023125"/>
    </source>
</evidence>
<dbReference type="Pfam" id="PF13490">
    <property type="entry name" value="zf-HC2"/>
    <property type="match status" value="1"/>
</dbReference>
<reference evidence="9 10" key="1">
    <citation type="journal article" date="2019" name="Int. J. Syst. Evol. Microbiol.">
        <title>The Global Catalogue of Microorganisms (GCM) 10K type strain sequencing project: providing services to taxonomists for standard genome sequencing and annotation.</title>
        <authorList>
            <consortium name="The Broad Institute Genomics Platform"/>
            <consortium name="The Broad Institute Genome Sequencing Center for Infectious Disease"/>
            <person name="Wu L."/>
            <person name="Ma J."/>
        </authorList>
    </citation>
    <scope>NUCLEOTIDE SEQUENCE [LARGE SCALE GENOMIC DNA]</scope>
    <source>
        <strain evidence="9 10">JCM 16221</strain>
    </source>
</reference>
<comment type="caution">
    <text evidence="9">The sequence shown here is derived from an EMBL/GenBank/DDBJ whole genome shotgun (WGS) entry which is preliminary data.</text>
</comment>
<feature type="compositionally biased region" description="Pro residues" evidence="6">
    <location>
        <begin position="776"/>
        <end position="786"/>
    </location>
</feature>
<dbReference type="InterPro" id="IPR007627">
    <property type="entry name" value="RNA_pol_sigma70_r2"/>
</dbReference>
<evidence type="ECO:0000256" key="6">
    <source>
        <dbReference type="SAM" id="MobiDB-lite"/>
    </source>
</evidence>
<comment type="similarity">
    <text evidence="1">Belongs to the sigma-70 factor family. ECF subfamily.</text>
</comment>
<evidence type="ECO:0000259" key="7">
    <source>
        <dbReference type="Pfam" id="PF04542"/>
    </source>
</evidence>
<keyword evidence="4" id="KW-0238">DNA-binding</keyword>
<gene>
    <name evidence="9" type="ORF">GCM10009854_14450</name>
</gene>
<dbReference type="RefSeq" id="WP_344127970.1">
    <property type="nucleotide sequence ID" value="NZ_BAAARA010000003.1"/>
</dbReference>
<feature type="compositionally biased region" description="Low complexity" evidence="6">
    <location>
        <begin position="811"/>
        <end position="855"/>
    </location>
</feature>
<dbReference type="PANTHER" id="PTHR43133:SF8">
    <property type="entry name" value="RNA POLYMERASE SIGMA FACTOR HI_1459-RELATED"/>
    <property type="match status" value="1"/>
</dbReference>
<evidence type="ECO:0008006" key="11">
    <source>
        <dbReference type="Google" id="ProtNLM"/>
    </source>
</evidence>
<dbReference type="InterPro" id="IPR027383">
    <property type="entry name" value="Znf_put"/>
</dbReference>
<feature type="domain" description="Putative zinc-finger" evidence="8">
    <location>
        <begin position="203"/>
        <end position="237"/>
    </location>
</feature>
<keyword evidence="10" id="KW-1185">Reference proteome</keyword>
<feature type="compositionally biased region" description="Pro residues" evidence="6">
    <location>
        <begin position="335"/>
        <end position="405"/>
    </location>
</feature>
<evidence type="ECO:0000313" key="9">
    <source>
        <dbReference type="EMBL" id="GAA2339119.1"/>
    </source>
</evidence>
<dbReference type="InterPro" id="IPR014284">
    <property type="entry name" value="RNA_pol_sigma-70_dom"/>
</dbReference>
<feature type="domain" description="RNA polymerase sigma-70 region 2" evidence="7">
    <location>
        <begin position="31"/>
        <end position="99"/>
    </location>
</feature>
<dbReference type="InterPro" id="IPR036388">
    <property type="entry name" value="WH-like_DNA-bd_sf"/>
</dbReference>
<dbReference type="InterPro" id="IPR013324">
    <property type="entry name" value="RNA_pol_sigma_r3/r4-like"/>
</dbReference>
<evidence type="ECO:0000256" key="5">
    <source>
        <dbReference type="ARBA" id="ARBA00023163"/>
    </source>
</evidence>
<protein>
    <recommendedName>
        <fullName evidence="11">Sigma-70 family RNA polymerase sigma factor</fullName>
    </recommendedName>
</protein>
<name>A0ABN3FX09_9PSEU</name>
<dbReference type="Gene3D" id="1.10.1740.10">
    <property type="match status" value="1"/>
</dbReference>
<dbReference type="EMBL" id="BAAARA010000003">
    <property type="protein sequence ID" value="GAA2339119.1"/>
    <property type="molecule type" value="Genomic_DNA"/>
</dbReference>
<feature type="region of interest" description="Disordered" evidence="6">
    <location>
        <begin position="435"/>
        <end position="474"/>
    </location>
</feature>
<dbReference type="Proteomes" id="UP001501218">
    <property type="component" value="Unassembled WGS sequence"/>
</dbReference>
<feature type="compositionally biased region" description="Low complexity" evidence="6">
    <location>
        <begin position="787"/>
        <end position="804"/>
    </location>
</feature>
<dbReference type="InterPro" id="IPR013325">
    <property type="entry name" value="RNA_pol_sigma_r2"/>
</dbReference>
<feature type="region of interest" description="Disordered" evidence="6">
    <location>
        <begin position="327"/>
        <end position="422"/>
    </location>
</feature>
<dbReference type="SUPFAM" id="SSF88659">
    <property type="entry name" value="Sigma3 and sigma4 domains of RNA polymerase sigma factors"/>
    <property type="match status" value="1"/>
</dbReference>
<dbReference type="InterPro" id="IPR041916">
    <property type="entry name" value="Anti_sigma_zinc_sf"/>
</dbReference>
<feature type="compositionally biased region" description="Polar residues" evidence="6">
    <location>
        <begin position="461"/>
        <end position="474"/>
    </location>
</feature>
<accession>A0ABN3FX09</accession>
<dbReference type="NCBIfam" id="TIGR02937">
    <property type="entry name" value="sigma70-ECF"/>
    <property type="match status" value="1"/>
</dbReference>
<keyword evidence="2" id="KW-0805">Transcription regulation</keyword>
<organism evidence="9 10">
    <name type="scientific">Saccharopolyspora halophila</name>
    <dbReference type="NCBI Taxonomy" id="405551"/>
    <lineage>
        <taxon>Bacteria</taxon>
        <taxon>Bacillati</taxon>
        <taxon>Actinomycetota</taxon>
        <taxon>Actinomycetes</taxon>
        <taxon>Pseudonocardiales</taxon>
        <taxon>Pseudonocardiaceae</taxon>
        <taxon>Saccharopolyspora</taxon>
    </lineage>
</organism>